<sequence length="316" mass="34453">MSFDALPARHDWTRDEVEALFALPLSDLILRAQAALRAHHDPAHVQRSRLLNIKTGGCAENCGYCSQSAYFPTGLKASKLMDCEDVVAVAARAKAEGAERFCMGAAWRELKDRDLPAIAEMVKGVKALGLETCMTLGMLSQAQADALGEAGLDYYNHNLDTGPEYYPSVVSTRTYRERLDTIEYVRHAGVKVCCGGILGMGERHQDRADLIVELAKLRPHPESIPINQLVPIAGTPLSGAPPVDGLDFVRWIAVARIVFPEAYVRLAAGRDQMSQELQAMCLLAGANSIFVGDKLLTTPLPGEARDRALLNQIERG</sequence>
<accession>A0A1B1AMC4</accession>
<dbReference type="InterPro" id="IPR010722">
    <property type="entry name" value="BATS_dom"/>
</dbReference>
<evidence type="ECO:0000256" key="2">
    <source>
        <dbReference type="ARBA" id="ARBA00010765"/>
    </source>
</evidence>
<dbReference type="KEGG" id="cbot:ATE48_18395"/>
<dbReference type="FunCoup" id="A0A1B1AMC4">
    <property type="interactions" value="366"/>
</dbReference>
<evidence type="ECO:0000256" key="3">
    <source>
        <dbReference type="ARBA" id="ARBA00012236"/>
    </source>
</evidence>
<organism evidence="16 17">
    <name type="scientific">Candidatus Viadribacter manganicus</name>
    <dbReference type="NCBI Taxonomy" id="1759059"/>
    <lineage>
        <taxon>Bacteria</taxon>
        <taxon>Pseudomonadati</taxon>
        <taxon>Pseudomonadota</taxon>
        <taxon>Alphaproteobacteria</taxon>
        <taxon>Hyphomonadales</taxon>
        <taxon>Hyphomonadaceae</taxon>
        <taxon>Candidatus Viadribacter</taxon>
    </lineage>
</organism>
<evidence type="ECO:0000256" key="6">
    <source>
        <dbReference type="ARBA" id="ARBA00022691"/>
    </source>
</evidence>
<comment type="function">
    <text evidence="13">Catalyzes the conversion of dethiobiotin (DTB) to biotin by the insertion of a sulfur atom into dethiobiotin via a radical-based mechanism.</text>
</comment>
<dbReference type="SFLD" id="SFLDG01060">
    <property type="entry name" value="BATS_domain_containing"/>
    <property type="match status" value="1"/>
</dbReference>
<dbReference type="SFLD" id="SFLDF00272">
    <property type="entry name" value="biotin_synthase"/>
    <property type="match status" value="1"/>
</dbReference>
<keyword evidence="10 13" id="KW-0408">Iron</keyword>
<dbReference type="GO" id="GO:0004076">
    <property type="term" value="F:biotin synthase activity"/>
    <property type="evidence" value="ECO:0007669"/>
    <property type="project" value="UniProtKB-UniRule"/>
</dbReference>
<dbReference type="PANTHER" id="PTHR22976:SF2">
    <property type="entry name" value="BIOTIN SYNTHASE, MITOCHONDRIAL"/>
    <property type="match status" value="1"/>
</dbReference>
<dbReference type="NCBIfam" id="TIGR00433">
    <property type="entry name" value="bioB"/>
    <property type="match status" value="1"/>
</dbReference>
<dbReference type="Pfam" id="PF06968">
    <property type="entry name" value="BATS"/>
    <property type="match status" value="1"/>
</dbReference>
<keyword evidence="9 13" id="KW-0093">Biotin biosynthesis</keyword>
<dbReference type="EMBL" id="CP013244">
    <property type="protein sequence ID" value="ANP47728.1"/>
    <property type="molecule type" value="Genomic_DNA"/>
</dbReference>
<feature type="binding site" evidence="13 14">
    <location>
        <position position="58"/>
    </location>
    <ligand>
        <name>[4Fe-4S] cluster</name>
        <dbReference type="ChEBI" id="CHEBI:49883"/>
        <note>4Fe-4S-S-AdoMet</note>
    </ligand>
</feature>
<keyword evidence="7 13" id="KW-0001">2Fe-2S</keyword>
<dbReference type="CDD" id="cd01335">
    <property type="entry name" value="Radical_SAM"/>
    <property type="match status" value="1"/>
</dbReference>
<evidence type="ECO:0000313" key="17">
    <source>
        <dbReference type="Proteomes" id="UP000092498"/>
    </source>
</evidence>
<evidence type="ECO:0000256" key="11">
    <source>
        <dbReference type="ARBA" id="ARBA00023014"/>
    </source>
</evidence>
<keyword evidence="11 13" id="KW-0411">Iron-sulfur</keyword>
<dbReference type="PROSITE" id="PS51918">
    <property type="entry name" value="RADICAL_SAM"/>
    <property type="match status" value="1"/>
</dbReference>
<dbReference type="GO" id="GO:0009102">
    <property type="term" value="P:biotin biosynthetic process"/>
    <property type="evidence" value="ECO:0007669"/>
    <property type="project" value="UniProtKB-UniRule"/>
</dbReference>
<dbReference type="InterPro" id="IPR024177">
    <property type="entry name" value="Biotin_synthase"/>
</dbReference>
<dbReference type="Pfam" id="PF04055">
    <property type="entry name" value="Radical_SAM"/>
    <property type="match status" value="1"/>
</dbReference>
<dbReference type="SUPFAM" id="SSF102114">
    <property type="entry name" value="Radical SAM enzymes"/>
    <property type="match status" value="1"/>
</dbReference>
<dbReference type="GO" id="GO:0051537">
    <property type="term" value="F:2 iron, 2 sulfur cluster binding"/>
    <property type="evidence" value="ECO:0007669"/>
    <property type="project" value="UniProtKB-KW"/>
</dbReference>
<evidence type="ECO:0000256" key="10">
    <source>
        <dbReference type="ARBA" id="ARBA00023004"/>
    </source>
</evidence>
<dbReference type="GO" id="GO:0005506">
    <property type="term" value="F:iron ion binding"/>
    <property type="evidence" value="ECO:0007669"/>
    <property type="project" value="UniProtKB-UniRule"/>
</dbReference>
<dbReference type="SFLD" id="SFLDS00029">
    <property type="entry name" value="Radical_SAM"/>
    <property type="match status" value="1"/>
</dbReference>
<evidence type="ECO:0000256" key="8">
    <source>
        <dbReference type="ARBA" id="ARBA00022723"/>
    </source>
</evidence>
<dbReference type="PIRSF" id="PIRSF001619">
    <property type="entry name" value="Biotin_synth"/>
    <property type="match status" value="1"/>
</dbReference>
<feature type="binding site" evidence="13 14">
    <location>
        <position position="193"/>
    </location>
    <ligand>
        <name>[2Fe-2S] cluster</name>
        <dbReference type="ChEBI" id="CHEBI:190135"/>
    </ligand>
</feature>
<comment type="catalytic activity">
    <reaction evidence="12 13">
        <text>(4R,5S)-dethiobiotin + (sulfur carrier)-SH + 2 reduced [2Fe-2S]-[ferredoxin] + 2 S-adenosyl-L-methionine = (sulfur carrier)-H + biotin + 2 5'-deoxyadenosine + 2 L-methionine + 2 oxidized [2Fe-2S]-[ferredoxin]</text>
        <dbReference type="Rhea" id="RHEA:22060"/>
        <dbReference type="Rhea" id="RHEA-COMP:10000"/>
        <dbReference type="Rhea" id="RHEA-COMP:10001"/>
        <dbReference type="Rhea" id="RHEA-COMP:14737"/>
        <dbReference type="Rhea" id="RHEA-COMP:14739"/>
        <dbReference type="ChEBI" id="CHEBI:17319"/>
        <dbReference type="ChEBI" id="CHEBI:29917"/>
        <dbReference type="ChEBI" id="CHEBI:33737"/>
        <dbReference type="ChEBI" id="CHEBI:33738"/>
        <dbReference type="ChEBI" id="CHEBI:57586"/>
        <dbReference type="ChEBI" id="CHEBI:57844"/>
        <dbReference type="ChEBI" id="CHEBI:59789"/>
        <dbReference type="ChEBI" id="CHEBI:64428"/>
        <dbReference type="ChEBI" id="CHEBI:149473"/>
        <dbReference type="EC" id="2.8.1.6"/>
    </reaction>
</comment>
<evidence type="ECO:0000256" key="7">
    <source>
        <dbReference type="ARBA" id="ARBA00022714"/>
    </source>
</evidence>
<dbReference type="GO" id="GO:0051539">
    <property type="term" value="F:4 iron, 4 sulfur cluster binding"/>
    <property type="evidence" value="ECO:0007669"/>
    <property type="project" value="UniProtKB-KW"/>
</dbReference>
<dbReference type="Gene3D" id="3.20.20.70">
    <property type="entry name" value="Aldolase class I"/>
    <property type="match status" value="1"/>
</dbReference>
<feature type="binding site" evidence="13 14">
    <location>
        <position position="102"/>
    </location>
    <ligand>
        <name>[2Fe-2S] cluster</name>
        <dbReference type="ChEBI" id="CHEBI:190135"/>
    </ligand>
</feature>
<comment type="cofactor">
    <cofactor evidence="13 14">
        <name>[4Fe-4S] cluster</name>
        <dbReference type="ChEBI" id="CHEBI:49883"/>
    </cofactor>
    <text evidence="13 14">Binds 1 [4Fe-4S] cluster. The cluster is coordinated with 3 cysteines and an exchangeable S-adenosyl-L-methionine.</text>
</comment>
<comment type="cofactor">
    <cofactor evidence="14">
        <name>[2Fe-2S] cluster</name>
        <dbReference type="ChEBI" id="CHEBI:190135"/>
    </cofactor>
    <text evidence="14">Binds 1 [2Fe-2S] cluster. The cluster is coordinated with 3 cysteines and 1 arginine.</text>
</comment>
<evidence type="ECO:0000256" key="5">
    <source>
        <dbReference type="ARBA" id="ARBA00022679"/>
    </source>
</evidence>
<proteinExistence type="inferred from homology"/>
<dbReference type="STRING" id="1759059.ATE48_18395"/>
<evidence type="ECO:0000256" key="13">
    <source>
        <dbReference type="HAMAP-Rule" id="MF_01694"/>
    </source>
</evidence>
<keyword evidence="6 13" id="KW-0949">S-adenosyl-L-methionine</keyword>
<dbReference type="InterPro" id="IPR058240">
    <property type="entry name" value="rSAM_sf"/>
</dbReference>
<evidence type="ECO:0000256" key="14">
    <source>
        <dbReference type="PIRSR" id="PIRSR001619-1"/>
    </source>
</evidence>
<dbReference type="SFLD" id="SFLDG01278">
    <property type="entry name" value="biotin_synthase_like"/>
    <property type="match status" value="1"/>
</dbReference>
<dbReference type="InterPro" id="IPR007197">
    <property type="entry name" value="rSAM"/>
</dbReference>
<dbReference type="HAMAP" id="MF_01694">
    <property type="entry name" value="BioB"/>
    <property type="match status" value="1"/>
</dbReference>
<reference evidence="16 17" key="1">
    <citation type="submission" date="2015-11" db="EMBL/GenBank/DDBJ databases">
        <title>Whole-Genome Sequence of Candidatus Oderbacter manganicum from the National Park Lower Oder Valley, Germany.</title>
        <authorList>
            <person name="Braun B."/>
            <person name="Liere K."/>
            <person name="Szewzyk U."/>
        </authorList>
    </citation>
    <scope>NUCLEOTIDE SEQUENCE [LARGE SCALE GENOMIC DNA]</scope>
    <source>
        <strain evidence="16 17">OTSz_A_272</strain>
    </source>
</reference>
<keyword evidence="5 13" id="KW-0808">Transferase</keyword>
<dbReference type="UniPathway" id="UPA00078">
    <property type="reaction ID" value="UER00162"/>
</dbReference>
<evidence type="ECO:0000256" key="12">
    <source>
        <dbReference type="ARBA" id="ARBA00051157"/>
    </source>
</evidence>
<protein>
    <recommendedName>
        <fullName evidence="3 13">Biotin synthase</fullName>
        <ecNumber evidence="3 13">2.8.1.6</ecNumber>
    </recommendedName>
</protein>
<dbReference type="InterPro" id="IPR002684">
    <property type="entry name" value="Biotin_synth/BioAB"/>
</dbReference>
<dbReference type="OrthoDB" id="9786826at2"/>
<dbReference type="EC" id="2.8.1.6" evidence="3 13"/>
<feature type="binding site" evidence="13 14">
    <location>
        <position position="65"/>
    </location>
    <ligand>
        <name>[4Fe-4S] cluster</name>
        <dbReference type="ChEBI" id="CHEBI:49883"/>
        <note>4Fe-4S-S-AdoMet</note>
    </ligand>
</feature>
<evidence type="ECO:0000256" key="4">
    <source>
        <dbReference type="ARBA" id="ARBA00022485"/>
    </source>
</evidence>
<name>A0A1B1AMC4_9PROT</name>
<keyword evidence="8 13" id="KW-0479">Metal-binding</keyword>
<dbReference type="SMART" id="SM00729">
    <property type="entry name" value="Elp3"/>
    <property type="match status" value="1"/>
</dbReference>
<dbReference type="InParanoid" id="A0A1B1AMC4"/>
<gene>
    <name evidence="13" type="primary">bioB</name>
    <name evidence="16" type="ORF">ATE48_18395</name>
</gene>
<comment type="subunit">
    <text evidence="13">Homodimer.</text>
</comment>
<comment type="cofactor">
    <cofactor evidence="13">
        <name>[2Fe-2S] cluster</name>
        <dbReference type="ChEBI" id="CHEBI:190135"/>
    </cofactor>
    <text evidence="13">Binds 1 [2Fe-2S] cluster. The cluster is coordinated with 3 cysteines and 1 arginine.</text>
</comment>
<evidence type="ECO:0000256" key="1">
    <source>
        <dbReference type="ARBA" id="ARBA00004942"/>
    </source>
</evidence>
<comment type="similarity">
    <text evidence="2 13">Belongs to the radical SAM superfamily. Biotin synthase family.</text>
</comment>
<feature type="domain" description="Radical SAM core" evidence="15">
    <location>
        <begin position="43"/>
        <end position="270"/>
    </location>
</feature>
<dbReference type="InterPro" id="IPR006638">
    <property type="entry name" value="Elp3/MiaA/NifB-like_rSAM"/>
</dbReference>
<feature type="binding site" evidence="13 14">
    <location>
        <position position="62"/>
    </location>
    <ligand>
        <name>[4Fe-4S] cluster</name>
        <dbReference type="ChEBI" id="CHEBI:49883"/>
        <note>4Fe-4S-S-AdoMet</note>
    </ligand>
</feature>
<feature type="binding site" evidence="13 14">
    <location>
        <position position="265"/>
    </location>
    <ligand>
        <name>[2Fe-2S] cluster</name>
        <dbReference type="ChEBI" id="CHEBI:190135"/>
    </ligand>
</feature>
<evidence type="ECO:0000313" key="16">
    <source>
        <dbReference type="EMBL" id="ANP47728.1"/>
    </source>
</evidence>
<evidence type="ECO:0000259" key="15">
    <source>
        <dbReference type="PROSITE" id="PS51918"/>
    </source>
</evidence>
<feature type="binding site" evidence="13 14">
    <location>
        <position position="133"/>
    </location>
    <ligand>
        <name>[2Fe-2S] cluster</name>
        <dbReference type="ChEBI" id="CHEBI:190135"/>
    </ligand>
</feature>
<dbReference type="RefSeq" id="WP_066774141.1">
    <property type="nucleotide sequence ID" value="NZ_CP013244.1"/>
</dbReference>
<dbReference type="PANTHER" id="PTHR22976">
    <property type="entry name" value="BIOTIN SYNTHASE"/>
    <property type="match status" value="1"/>
</dbReference>
<dbReference type="Proteomes" id="UP000092498">
    <property type="component" value="Chromosome"/>
</dbReference>
<dbReference type="SMART" id="SM00876">
    <property type="entry name" value="BATS"/>
    <property type="match status" value="1"/>
</dbReference>
<evidence type="ECO:0000256" key="9">
    <source>
        <dbReference type="ARBA" id="ARBA00022756"/>
    </source>
</evidence>
<keyword evidence="17" id="KW-1185">Reference proteome</keyword>
<comment type="pathway">
    <text evidence="1 13">Cofactor biosynthesis; biotin biosynthesis; biotin from 7,8-diaminononanoate: step 2/2.</text>
</comment>
<dbReference type="InterPro" id="IPR013785">
    <property type="entry name" value="Aldolase_TIM"/>
</dbReference>
<keyword evidence="4 13" id="KW-0004">4Fe-4S</keyword>
<dbReference type="AlphaFoldDB" id="A0A1B1AMC4"/>